<proteinExistence type="predicted"/>
<dbReference type="PROSITE" id="PS51257">
    <property type="entry name" value="PROKAR_LIPOPROTEIN"/>
    <property type="match status" value="1"/>
</dbReference>
<accession>A0A7X9WW30</accession>
<dbReference type="AlphaFoldDB" id="A0A7X9WW30"/>
<sequence length="229" mass="25391">MAGMIFRCIVMACIVALAGCSTSLPTFRYRLTVEVETPTGIRSGSSVIEVLTVDQRSIGMLHHRILGNAVAIKLPDGRYIFALLRDNGLNPTNFKSAAPFWAFDHQLPADRSNYHRVHRALTQAKGKAELPPKHYPMFVIFENIRRPETVRAVPPVDFKSELGVKLHSVTVEITDDPVNDDIASILPWAGPQMKTQLDGASTTNSDALANKLGVLDFRAYDFWSLTKSQ</sequence>
<protein>
    <recommendedName>
        <fullName evidence="3">Lipoprotein</fullName>
    </recommendedName>
</protein>
<evidence type="ECO:0008006" key="3">
    <source>
        <dbReference type="Google" id="ProtNLM"/>
    </source>
</evidence>
<evidence type="ECO:0000313" key="1">
    <source>
        <dbReference type="EMBL" id="NML10648.1"/>
    </source>
</evidence>
<dbReference type="RefSeq" id="WP_169573100.1">
    <property type="nucleotide sequence ID" value="NZ_JABBFV010000006.1"/>
</dbReference>
<organism evidence="1 2">
    <name type="scientific">Sphingobium psychrophilum</name>
    <dbReference type="NCBI Taxonomy" id="2728834"/>
    <lineage>
        <taxon>Bacteria</taxon>
        <taxon>Pseudomonadati</taxon>
        <taxon>Pseudomonadota</taxon>
        <taxon>Alphaproteobacteria</taxon>
        <taxon>Sphingomonadales</taxon>
        <taxon>Sphingomonadaceae</taxon>
        <taxon>Sphingobium</taxon>
    </lineage>
</organism>
<evidence type="ECO:0000313" key="2">
    <source>
        <dbReference type="Proteomes" id="UP000519023"/>
    </source>
</evidence>
<name>A0A7X9WW30_9SPHN</name>
<dbReference type="EMBL" id="JABBFV010000006">
    <property type="protein sequence ID" value="NML10648.1"/>
    <property type="molecule type" value="Genomic_DNA"/>
</dbReference>
<reference evidence="1 2" key="1">
    <citation type="submission" date="2020-04" db="EMBL/GenBank/DDBJ databases">
        <title>Sphingobium sp. AR-3-1 isolated from Arctic soil.</title>
        <authorList>
            <person name="Dahal R.H."/>
            <person name="Chaudhary D.K."/>
        </authorList>
    </citation>
    <scope>NUCLEOTIDE SEQUENCE [LARGE SCALE GENOMIC DNA]</scope>
    <source>
        <strain evidence="1 2">AR-3-1</strain>
    </source>
</reference>
<keyword evidence="2" id="KW-1185">Reference proteome</keyword>
<dbReference type="Proteomes" id="UP000519023">
    <property type="component" value="Unassembled WGS sequence"/>
</dbReference>
<comment type="caution">
    <text evidence="1">The sequence shown here is derived from an EMBL/GenBank/DDBJ whole genome shotgun (WGS) entry which is preliminary data.</text>
</comment>
<gene>
    <name evidence="1" type="ORF">HHL08_10880</name>
</gene>